<dbReference type="PRINTS" id="PR00702">
    <property type="entry name" value="ACRIFLAVINRP"/>
</dbReference>
<dbReference type="EMBL" id="JAKIKS010000001">
    <property type="protein sequence ID" value="MCL1123013.1"/>
    <property type="molecule type" value="Genomic_DNA"/>
</dbReference>
<feature type="transmembrane region" description="Helical" evidence="1">
    <location>
        <begin position="434"/>
        <end position="452"/>
    </location>
</feature>
<dbReference type="PANTHER" id="PTHR32063">
    <property type="match status" value="1"/>
</dbReference>
<comment type="caution">
    <text evidence="2">The sequence shown here is derived from an EMBL/GenBank/DDBJ whole genome shotgun (WGS) entry which is preliminary data.</text>
</comment>
<dbReference type="SUPFAM" id="SSF82866">
    <property type="entry name" value="Multidrug efflux transporter AcrB transmembrane domain"/>
    <property type="match status" value="2"/>
</dbReference>
<evidence type="ECO:0000256" key="1">
    <source>
        <dbReference type="SAM" id="Phobius"/>
    </source>
</evidence>
<protein>
    <submittedName>
        <fullName evidence="2">Efflux RND transporter permease subunit</fullName>
    </submittedName>
</protein>
<accession>A0ABT0L5Q3</accession>
<feature type="transmembrane region" description="Helical" evidence="1">
    <location>
        <begin position="387"/>
        <end position="413"/>
    </location>
</feature>
<proteinExistence type="predicted"/>
<dbReference type="SUPFAM" id="SSF82693">
    <property type="entry name" value="Multidrug efflux transporter AcrB pore domain, PN1, PN2, PC1 and PC2 subdomains"/>
    <property type="match status" value="2"/>
</dbReference>
<feature type="transmembrane region" description="Helical" evidence="1">
    <location>
        <begin position="464"/>
        <end position="491"/>
    </location>
</feature>
<dbReference type="Gene3D" id="3.30.70.1320">
    <property type="entry name" value="Multidrug efflux transporter AcrB pore domain like"/>
    <property type="match status" value="1"/>
</dbReference>
<dbReference type="InterPro" id="IPR027463">
    <property type="entry name" value="AcrB_DN_DC_subdom"/>
</dbReference>
<keyword evidence="1" id="KW-0472">Membrane</keyword>
<dbReference type="Gene3D" id="1.20.1640.10">
    <property type="entry name" value="Multidrug efflux transporter AcrB transmembrane domain"/>
    <property type="match status" value="2"/>
</dbReference>
<dbReference type="Proteomes" id="UP001203423">
    <property type="component" value="Unassembled WGS sequence"/>
</dbReference>
<feature type="transmembrane region" description="Helical" evidence="1">
    <location>
        <begin position="917"/>
        <end position="938"/>
    </location>
</feature>
<feature type="transmembrane region" description="Helical" evidence="1">
    <location>
        <begin position="336"/>
        <end position="354"/>
    </location>
</feature>
<evidence type="ECO:0000313" key="3">
    <source>
        <dbReference type="Proteomes" id="UP001203423"/>
    </source>
</evidence>
<feature type="transmembrane region" description="Helical" evidence="1">
    <location>
        <begin position="891"/>
        <end position="911"/>
    </location>
</feature>
<organism evidence="2 3">
    <name type="scientific">Shewanella surugensis</name>
    <dbReference type="NCBI Taxonomy" id="212020"/>
    <lineage>
        <taxon>Bacteria</taxon>
        <taxon>Pseudomonadati</taxon>
        <taxon>Pseudomonadota</taxon>
        <taxon>Gammaproteobacteria</taxon>
        <taxon>Alteromonadales</taxon>
        <taxon>Shewanellaceae</taxon>
        <taxon>Shewanella</taxon>
    </lineage>
</organism>
<dbReference type="Gene3D" id="3.30.2090.10">
    <property type="entry name" value="Multidrug efflux transporter AcrB TolC docking domain, DN and DC subdomains"/>
    <property type="match status" value="2"/>
</dbReference>
<dbReference type="Gene3D" id="3.30.70.1440">
    <property type="entry name" value="Multidrug efflux transporter AcrB pore domain"/>
    <property type="match status" value="1"/>
</dbReference>
<evidence type="ECO:0000313" key="2">
    <source>
        <dbReference type="EMBL" id="MCL1123013.1"/>
    </source>
</evidence>
<gene>
    <name evidence="2" type="ORF">L2764_00575</name>
</gene>
<dbReference type="PANTHER" id="PTHR32063:SF18">
    <property type="entry name" value="CATION EFFLUX SYSTEM PROTEIN"/>
    <property type="match status" value="1"/>
</dbReference>
<dbReference type="SUPFAM" id="SSF82714">
    <property type="entry name" value="Multidrug efflux transporter AcrB TolC docking domain, DN and DC subdomains"/>
    <property type="match status" value="2"/>
</dbReference>
<feature type="transmembrane region" description="Helical" evidence="1">
    <location>
        <begin position="993"/>
        <end position="1015"/>
    </location>
</feature>
<feature type="transmembrane region" description="Helical" evidence="1">
    <location>
        <begin position="966"/>
        <end position="987"/>
    </location>
</feature>
<feature type="transmembrane region" description="Helical" evidence="1">
    <location>
        <begin position="865"/>
        <end position="884"/>
    </location>
</feature>
<dbReference type="RefSeq" id="WP_248938294.1">
    <property type="nucleotide sequence ID" value="NZ_JAKIKS010000001.1"/>
</dbReference>
<dbReference type="Gene3D" id="3.30.70.1430">
    <property type="entry name" value="Multidrug efflux transporter AcrB pore domain"/>
    <property type="match status" value="2"/>
</dbReference>
<keyword evidence="3" id="KW-1185">Reference proteome</keyword>
<feature type="transmembrane region" description="Helical" evidence="1">
    <location>
        <begin position="523"/>
        <end position="545"/>
    </location>
</feature>
<keyword evidence="1" id="KW-0812">Transmembrane</keyword>
<dbReference type="Pfam" id="PF00873">
    <property type="entry name" value="ACR_tran"/>
    <property type="match status" value="1"/>
</dbReference>
<name>A0ABT0L5Q3_9GAMM</name>
<keyword evidence="1" id="KW-1133">Transmembrane helix</keyword>
<feature type="transmembrane region" description="Helical" evidence="1">
    <location>
        <begin position="361"/>
        <end position="381"/>
    </location>
</feature>
<feature type="transmembrane region" description="Helical" evidence="1">
    <location>
        <begin position="12"/>
        <end position="30"/>
    </location>
</feature>
<reference evidence="2 3" key="1">
    <citation type="submission" date="2022-01" db="EMBL/GenBank/DDBJ databases">
        <title>Whole genome-based taxonomy of the Shewanellaceae.</title>
        <authorList>
            <person name="Martin-Rodriguez A.J."/>
        </authorList>
    </citation>
    <scope>NUCLEOTIDE SEQUENCE [LARGE SCALE GENOMIC DNA]</scope>
    <source>
        <strain evidence="2 3">DSM 17177</strain>
    </source>
</reference>
<sequence length="1037" mass="114417">MNIAQYAIQHRVISWMFALLLLIGGGLSFFKLGQLEFPEFTIKQALVITAYPGASPEQVEEEVTLPLEDALQQLDSIKHITSINNAGMSQIQIEIKENYPSNVLPQIWDEVRRKISDTVPKLPPGVATPAVIDDFGDVYGILFNIAGKGFSTRELQNYADFVRRELVLVPGVKKVTIAGKVTEQIVVEISQQKLNALGLNPDYIYSLINHQNGVSNAGSIRVGDNRIRIHPTGEFHSINEMEHLLVSAPGSQQLVYLGDIAKVYKTNDETPNNLYRNQGASALSMGISFSSGVNVVDVGQAVAKRLTELESERPFGIELNQVYDQGKMVNQTINGFLINLAESVAIVIIVLLVFMGVRSGLLMGVVLLLTILGTFIVMSMLNIDLQIISLGALIIALGMLVDNAIVVTEGILIALKRGQTRLDAAKSVVNQTQWPLLGATFIAIIAFAPIGLSDTATGEFCVSLFQVLLISLFISWITAITLTPFFCHLLFKDGKVEDAGNEDPYKGWLFNLYRQLLGFCMRFRLLTLAVVIAALVLSMSGFGHIKNVFFPASNTPIFFIDVWMPEGTDIHATEHFVSKLEQHIQQQQDQQDVGVVNITTVIGQGAQRFVLPYVPEKGYPAYAQLLIEMNDLPNLYAYIKAVSHDLRLHFPEAQYSFKYLENGPAPAAKIEARFYGEDPIVLRQLAAKAEVILKAEPSADSVRHNWRNQLLVIRPEIATAQAREAGINKQDIDNALLINFGGKTVGVYRDNSHLLPIIARSPDEERLDADSIWKLQVWSGENNMFVPGTQVISAFDSQWENPLIMRRDRKRVISVMANPSLDSDETADSVFRKIRTEVEAIPLPVGYELEWGGEYETSTEAQKSVFSSIPMGYLAMFLITVLLFNSVRQPIVIWFTVPLALIGVVSGLLLFDAPFSFMALLGLLSLTGMIIKNGIVLVDQINLELSQGKEAYYAVVDSSVSRVRPVLMAAITTMLGMLPLLTDAFFGSMAITIIFGLGFASVLTLIVLPVTYTYICGVSMPNKKAKQSSIKQPVTAQ</sequence>
<dbReference type="InterPro" id="IPR001036">
    <property type="entry name" value="Acrflvin-R"/>
</dbReference>